<dbReference type="AlphaFoldDB" id="A0A118JZC0"/>
<dbReference type="Proteomes" id="UP000243975">
    <property type="component" value="Unassembled WGS sequence"/>
</dbReference>
<evidence type="ECO:0000313" key="1">
    <source>
        <dbReference type="EMBL" id="KVH98889.1"/>
    </source>
</evidence>
<sequence length="78" mass="8429">MVATDGSSTYRKADIFRCQKLSTICFPSVVYPPVFLGSPSPTSHHLTMKIAASSPGHEQPFVRSKLSFQVMDNGIAVG</sequence>
<evidence type="ECO:0000313" key="2">
    <source>
        <dbReference type="Proteomes" id="UP000243975"/>
    </source>
</evidence>
<dbReference type="EMBL" id="LEKV01003642">
    <property type="protein sequence ID" value="KVH98889.1"/>
    <property type="molecule type" value="Genomic_DNA"/>
</dbReference>
<accession>A0A118JZC0</accession>
<protein>
    <submittedName>
        <fullName evidence="1">Uncharacterized protein</fullName>
    </submittedName>
</protein>
<name>A0A118JZC0_CYNCS</name>
<comment type="caution">
    <text evidence="1">The sequence shown here is derived from an EMBL/GenBank/DDBJ whole genome shotgun (WGS) entry which is preliminary data.</text>
</comment>
<reference evidence="1 2" key="1">
    <citation type="journal article" date="2016" name="Sci. Rep.">
        <title>The genome sequence of the outbreeding globe artichoke constructed de novo incorporating a phase-aware low-pass sequencing strategy of F1 progeny.</title>
        <authorList>
            <person name="Scaglione D."/>
            <person name="Reyes-Chin-Wo S."/>
            <person name="Acquadro A."/>
            <person name="Froenicke L."/>
            <person name="Portis E."/>
            <person name="Beitel C."/>
            <person name="Tirone M."/>
            <person name="Mauro R."/>
            <person name="Lo Monaco A."/>
            <person name="Mauromicale G."/>
            <person name="Faccioli P."/>
            <person name="Cattivelli L."/>
            <person name="Rieseberg L."/>
            <person name="Michelmore R."/>
            <person name="Lanteri S."/>
        </authorList>
    </citation>
    <scope>NUCLEOTIDE SEQUENCE [LARGE SCALE GENOMIC DNA]</scope>
    <source>
        <strain evidence="1">2C</strain>
    </source>
</reference>
<organism evidence="1 2">
    <name type="scientific">Cynara cardunculus var. scolymus</name>
    <name type="common">Globe artichoke</name>
    <name type="synonym">Cynara scolymus</name>
    <dbReference type="NCBI Taxonomy" id="59895"/>
    <lineage>
        <taxon>Eukaryota</taxon>
        <taxon>Viridiplantae</taxon>
        <taxon>Streptophyta</taxon>
        <taxon>Embryophyta</taxon>
        <taxon>Tracheophyta</taxon>
        <taxon>Spermatophyta</taxon>
        <taxon>Magnoliopsida</taxon>
        <taxon>eudicotyledons</taxon>
        <taxon>Gunneridae</taxon>
        <taxon>Pentapetalae</taxon>
        <taxon>asterids</taxon>
        <taxon>campanulids</taxon>
        <taxon>Asterales</taxon>
        <taxon>Asteraceae</taxon>
        <taxon>Carduoideae</taxon>
        <taxon>Cardueae</taxon>
        <taxon>Carduinae</taxon>
        <taxon>Cynara</taxon>
    </lineage>
</organism>
<gene>
    <name evidence="1" type="ORF">Ccrd_022884</name>
</gene>
<keyword evidence="2" id="KW-1185">Reference proteome</keyword>
<feature type="non-terminal residue" evidence="1">
    <location>
        <position position="78"/>
    </location>
</feature>
<dbReference type="Gramene" id="KVH98889">
    <property type="protein sequence ID" value="KVH98889"/>
    <property type="gene ID" value="Ccrd_022884"/>
</dbReference>
<proteinExistence type="predicted"/>